<organism evidence="3 4">
    <name type="scientific">Haloferula luteola</name>
    <dbReference type="NCBI Taxonomy" id="595692"/>
    <lineage>
        <taxon>Bacteria</taxon>
        <taxon>Pseudomonadati</taxon>
        <taxon>Verrucomicrobiota</taxon>
        <taxon>Verrucomicrobiia</taxon>
        <taxon>Verrucomicrobiales</taxon>
        <taxon>Verrucomicrobiaceae</taxon>
        <taxon>Haloferula</taxon>
    </lineage>
</organism>
<feature type="compositionally biased region" description="Polar residues" evidence="1">
    <location>
        <begin position="44"/>
        <end position="55"/>
    </location>
</feature>
<dbReference type="Proteomes" id="UP000557717">
    <property type="component" value="Unassembled WGS sequence"/>
</dbReference>
<dbReference type="RefSeq" id="WP_184021995.1">
    <property type="nucleotide sequence ID" value="NZ_JACHFD010000033.1"/>
</dbReference>
<name>A0A840V9G7_9BACT</name>
<feature type="region of interest" description="Disordered" evidence="1">
    <location>
        <begin position="44"/>
        <end position="69"/>
    </location>
</feature>
<keyword evidence="2" id="KW-1133">Transmembrane helix</keyword>
<evidence type="ECO:0000313" key="3">
    <source>
        <dbReference type="EMBL" id="MBB5353716.1"/>
    </source>
</evidence>
<evidence type="ECO:0000256" key="2">
    <source>
        <dbReference type="SAM" id="Phobius"/>
    </source>
</evidence>
<dbReference type="EMBL" id="JACHFD010000033">
    <property type="protein sequence ID" value="MBB5353716.1"/>
    <property type="molecule type" value="Genomic_DNA"/>
</dbReference>
<keyword evidence="4" id="KW-1185">Reference proteome</keyword>
<evidence type="ECO:0000313" key="4">
    <source>
        <dbReference type="Proteomes" id="UP000557717"/>
    </source>
</evidence>
<protein>
    <submittedName>
        <fullName evidence="3">Uncharacterized protein</fullName>
    </submittedName>
</protein>
<sequence>MLFNLNRKIKENWLYLITAVVFAFVVMLIGRGLITLDHQSQAGSQVGSDSISLSESGPRFGEKSDSDLAKTSIRASDEREVFHGPAFRLYFDTGKMNPKLLDLAGIPMDKREEVQRSIERVWEDESRKFESRAVQIAEGDGQLNLGTYKIPGSSAVAEEFKAELSKQISSIAGHGAARVLLPYLEKEVHFAGLGRYDLEMTLHIQDILGERKAAFDFVVSDPRDSRKLFKGATTDPISYWSKFGSMFTDKFEGL</sequence>
<gene>
    <name evidence="3" type="ORF">HNR46_003977</name>
</gene>
<feature type="transmembrane region" description="Helical" evidence="2">
    <location>
        <begin position="12"/>
        <end position="34"/>
    </location>
</feature>
<proteinExistence type="predicted"/>
<evidence type="ECO:0000256" key="1">
    <source>
        <dbReference type="SAM" id="MobiDB-lite"/>
    </source>
</evidence>
<accession>A0A840V9G7</accession>
<dbReference type="AlphaFoldDB" id="A0A840V9G7"/>
<reference evidence="3 4" key="1">
    <citation type="submission" date="2020-08" db="EMBL/GenBank/DDBJ databases">
        <title>Genomic Encyclopedia of Type Strains, Phase IV (KMG-IV): sequencing the most valuable type-strain genomes for metagenomic binning, comparative biology and taxonomic classification.</title>
        <authorList>
            <person name="Goeker M."/>
        </authorList>
    </citation>
    <scope>NUCLEOTIDE SEQUENCE [LARGE SCALE GENOMIC DNA]</scope>
    <source>
        <strain evidence="3 4">YC6886</strain>
    </source>
</reference>
<keyword evidence="2" id="KW-0472">Membrane</keyword>
<keyword evidence="2" id="KW-0812">Transmembrane</keyword>
<comment type="caution">
    <text evidence="3">The sequence shown here is derived from an EMBL/GenBank/DDBJ whole genome shotgun (WGS) entry which is preliminary data.</text>
</comment>